<gene>
    <name evidence="2" type="ORF">N7494_007214</name>
</gene>
<comment type="caution">
    <text evidence="2">The sequence shown here is derived from an EMBL/GenBank/DDBJ whole genome shotgun (WGS) entry which is preliminary data.</text>
</comment>
<dbReference type="Proteomes" id="UP001220324">
    <property type="component" value="Unassembled WGS sequence"/>
</dbReference>
<protein>
    <submittedName>
        <fullName evidence="2">Heterokaryon incompatibility protein-domain-containing protein</fullName>
    </submittedName>
</protein>
<dbReference type="InterPro" id="IPR010730">
    <property type="entry name" value="HET"/>
</dbReference>
<name>A0AAD6CSS4_9EURO</name>
<feature type="domain" description="Heterokaryon incompatibility" evidence="1">
    <location>
        <begin position="46"/>
        <end position="212"/>
    </location>
</feature>
<proteinExistence type="predicted"/>
<reference evidence="2 3" key="1">
    <citation type="journal article" date="2023" name="IMA Fungus">
        <title>Comparative genomic study of the Penicillium genus elucidates a diverse pangenome and 15 lateral gene transfer events.</title>
        <authorList>
            <person name="Petersen C."/>
            <person name="Sorensen T."/>
            <person name="Nielsen M.R."/>
            <person name="Sondergaard T.E."/>
            <person name="Sorensen J.L."/>
            <person name="Fitzpatrick D.A."/>
            <person name="Frisvad J.C."/>
            <person name="Nielsen K.L."/>
        </authorList>
    </citation>
    <scope>NUCLEOTIDE SEQUENCE [LARGE SCALE GENOMIC DNA]</scope>
    <source>
        <strain evidence="2 3">IBT 35679</strain>
    </source>
</reference>
<organism evidence="2 3">
    <name type="scientific">Penicillium frequentans</name>
    <dbReference type="NCBI Taxonomy" id="3151616"/>
    <lineage>
        <taxon>Eukaryota</taxon>
        <taxon>Fungi</taxon>
        <taxon>Dikarya</taxon>
        <taxon>Ascomycota</taxon>
        <taxon>Pezizomycotina</taxon>
        <taxon>Eurotiomycetes</taxon>
        <taxon>Eurotiomycetidae</taxon>
        <taxon>Eurotiales</taxon>
        <taxon>Aspergillaceae</taxon>
        <taxon>Penicillium</taxon>
    </lineage>
</organism>
<dbReference type="Pfam" id="PF06985">
    <property type="entry name" value="HET"/>
    <property type="match status" value="1"/>
</dbReference>
<dbReference type="InterPro" id="IPR052895">
    <property type="entry name" value="HetReg/Transcr_Mod"/>
</dbReference>
<accession>A0AAD6CSS4</accession>
<keyword evidence="3" id="KW-1185">Reference proteome</keyword>
<dbReference type="Pfam" id="PF26639">
    <property type="entry name" value="Het-6_barrel"/>
    <property type="match status" value="1"/>
</dbReference>
<dbReference type="PANTHER" id="PTHR24148">
    <property type="entry name" value="ANKYRIN REPEAT DOMAIN-CONTAINING PROTEIN 39 HOMOLOG-RELATED"/>
    <property type="match status" value="1"/>
</dbReference>
<dbReference type="EMBL" id="JAQIZZ010000006">
    <property type="protein sequence ID" value="KAJ5537735.1"/>
    <property type="molecule type" value="Genomic_DNA"/>
</dbReference>
<sequence>MALLNYLPLTQPHDIRLIDIIPGAFTDALRIRVFHCSLEEPHVPQYEALSYVWGSSDSPATVQVQLGLAGGGANSHEFPVTQNLAVALQHLRLLDSVRTVWADAICINQLDYAEKSQQVMMIGEIYRLARRVIGFLGPAHDDSDIAIEVLENLANMVEVDFSSGLIKPAAVGTKDSSWADMHLALPYGRREILAIYHLICRDWFGRLWIRQEIGLSGRQGTLLCGSKEISWPLMCKAIFIIQRKPSVSGVMSTTEEEDDFRRGMLQIDTVCLYSRRAFSFLNLRRQIRSSKCSDPRDRLYGVLNHLRDSGDLGIIPDYNKTAADIYTDATQRHIRHTGRLAILCQCELDDHSVRPEPLPSWVPDLAAPMDSLSVHEVGPELFELLPAFSSMNDRHLGAYGFRIGRVEHVVRIDGCCLHNVSDFTTARELRRALMELDSHIEAGNNTVYSSSERKLEAYCRSLWLNNFAERWMPAVPHESPYNDSLALVRALLDPDNSTAKLPSHPNNPRCLAHLRAACTARTLYITADGHVGMGPAFVRPSDEVCHLFGSWKPMVLRPVAGQYRQVGECYLEGRMHGEVILGELPTNLRSLLDPHGLRGLQRAGFVDISTGLMYKDDPRILPFLTGLLESGFIGNASLQSLEEAGAMDVLIKAGFNIMNFELF</sequence>
<dbReference type="PANTHER" id="PTHR24148:SF64">
    <property type="entry name" value="HETEROKARYON INCOMPATIBILITY DOMAIN-CONTAINING PROTEIN"/>
    <property type="match status" value="1"/>
</dbReference>
<evidence type="ECO:0000259" key="1">
    <source>
        <dbReference type="Pfam" id="PF06985"/>
    </source>
</evidence>
<evidence type="ECO:0000313" key="3">
    <source>
        <dbReference type="Proteomes" id="UP001220324"/>
    </source>
</evidence>
<evidence type="ECO:0000313" key="2">
    <source>
        <dbReference type="EMBL" id="KAJ5537735.1"/>
    </source>
</evidence>
<dbReference type="AlphaFoldDB" id="A0AAD6CSS4"/>